<feature type="transmembrane region" description="Helical" evidence="1">
    <location>
        <begin position="49"/>
        <end position="69"/>
    </location>
</feature>
<dbReference type="RefSeq" id="WP_353295220.1">
    <property type="nucleotide sequence ID" value="NZ_BAABWH010000005.1"/>
</dbReference>
<keyword evidence="1" id="KW-0812">Transmembrane</keyword>
<feature type="transmembrane region" description="Helical" evidence="1">
    <location>
        <begin position="81"/>
        <end position="102"/>
    </location>
</feature>
<organism evidence="2 3">
    <name type="scientific">Thalassolituus maritimus</name>
    <dbReference type="NCBI Taxonomy" id="484498"/>
    <lineage>
        <taxon>Bacteria</taxon>
        <taxon>Pseudomonadati</taxon>
        <taxon>Pseudomonadota</taxon>
        <taxon>Gammaproteobacteria</taxon>
        <taxon>Oceanospirillales</taxon>
        <taxon>Oceanospirillaceae</taxon>
        <taxon>Thalassolituus</taxon>
    </lineage>
</organism>
<feature type="transmembrane region" description="Helical" evidence="1">
    <location>
        <begin position="109"/>
        <end position="126"/>
    </location>
</feature>
<keyword evidence="3" id="KW-1185">Reference proteome</keyword>
<feature type="transmembrane region" description="Helical" evidence="1">
    <location>
        <begin position="138"/>
        <end position="156"/>
    </location>
</feature>
<evidence type="ECO:0000256" key="1">
    <source>
        <dbReference type="SAM" id="Phobius"/>
    </source>
</evidence>
<dbReference type="InterPro" id="IPR021306">
    <property type="entry name" value="DUF2878"/>
</dbReference>
<evidence type="ECO:0000313" key="3">
    <source>
        <dbReference type="Proteomes" id="UP001481413"/>
    </source>
</evidence>
<protein>
    <submittedName>
        <fullName evidence="2">DUF2878 domain-containing protein</fullName>
    </submittedName>
</protein>
<reference evidence="2 3" key="1">
    <citation type="submission" date="2024-04" db="EMBL/GenBank/DDBJ databases">
        <title>Draft genome sequence of Thalassolituus maritimus NBRC 116585.</title>
        <authorList>
            <person name="Miyakawa T."/>
            <person name="Kusuya Y."/>
            <person name="Miura T."/>
        </authorList>
    </citation>
    <scope>NUCLEOTIDE SEQUENCE [LARGE SCALE GENOMIC DNA]</scope>
    <source>
        <strain evidence="2 3">5NW40-0001</strain>
    </source>
</reference>
<dbReference type="Proteomes" id="UP001481413">
    <property type="component" value="Unassembled WGS sequence"/>
</dbReference>
<keyword evidence="1" id="KW-0472">Membrane</keyword>
<gene>
    <name evidence="2" type="ORF">NBRC116585_21800</name>
</gene>
<proteinExistence type="predicted"/>
<dbReference type="Pfam" id="PF11086">
    <property type="entry name" value="DUF2878"/>
    <property type="match status" value="1"/>
</dbReference>
<sequence>MTDSRLTLVNAVAFQACWFACVIGGSLWALPAVTLFMVWHQRVADKREWILISVLTLCGIAIDTLWYQIGLIQFPNYGMPVVPVWLALLWLAFSATLMHSLAVFFSRPWLITPVAAIAAPVSYFAGERFGSISLADNSLWVIAASWAGLMLVFSVAHKNLTKERVYG</sequence>
<feature type="transmembrane region" description="Helical" evidence="1">
    <location>
        <begin position="12"/>
        <end position="37"/>
    </location>
</feature>
<accession>A0ABQ0A159</accession>
<dbReference type="PROSITE" id="PS51257">
    <property type="entry name" value="PROKAR_LIPOPROTEIN"/>
    <property type="match status" value="1"/>
</dbReference>
<dbReference type="EMBL" id="BAABWH010000005">
    <property type="protein sequence ID" value="GAA6146062.1"/>
    <property type="molecule type" value="Genomic_DNA"/>
</dbReference>
<evidence type="ECO:0000313" key="2">
    <source>
        <dbReference type="EMBL" id="GAA6146062.1"/>
    </source>
</evidence>
<keyword evidence="1" id="KW-1133">Transmembrane helix</keyword>
<name>A0ABQ0A159_9GAMM</name>
<comment type="caution">
    <text evidence="2">The sequence shown here is derived from an EMBL/GenBank/DDBJ whole genome shotgun (WGS) entry which is preliminary data.</text>
</comment>